<gene>
    <name evidence="3" type="ORF">K431DRAFT_285119</name>
</gene>
<feature type="region of interest" description="Disordered" evidence="1">
    <location>
        <begin position="1"/>
        <end position="30"/>
    </location>
</feature>
<feature type="transmembrane region" description="Helical" evidence="2">
    <location>
        <begin position="37"/>
        <end position="55"/>
    </location>
</feature>
<proteinExistence type="predicted"/>
<organism evidence="3 4">
    <name type="scientific">Polychaeton citri CBS 116435</name>
    <dbReference type="NCBI Taxonomy" id="1314669"/>
    <lineage>
        <taxon>Eukaryota</taxon>
        <taxon>Fungi</taxon>
        <taxon>Dikarya</taxon>
        <taxon>Ascomycota</taxon>
        <taxon>Pezizomycotina</taxon>
        <taxon>Dothideomycetes</taxon>
        <taxon>Dothideomycetidae</taxon>
        <taxon>Capnodiales</taxon>
        <taxon>Capnodiaceae</taxon>
        <taxon>Polychaeton</taxon>
    </lineage>
</organism>
<dbReference type="Proteomes" id="UP000799441">
    <property type="component" value="Unassembled WGS sequence"/>
</dbReference>
<name>A0A9P4Q7N3_9PEZI</name>
<protein>
    <submittedName>
        <fullName evidence="3">Uncharacterized protein</fullName>
    </submittedName>
</protein>
<dbReference type="EMBL" id="MU003793">
    <property type="protein sequence ID" value="KAF2721070.1"/>
    <property type="molecule type" value="Genomic_DNA"/>
</dbReference>
<keyword evidence="2" id="KW-0472">Membrane</keyword>
<evidence type="ECO:0000256" key="1">
    <source>
        <dbReference type="SAM" id="MobiDB-lite"/>
    </source>
</evidence>
<accession>A0A9P4Q7N3</accession>
<keyword evidence="2" id="KW-1133">Transmembrane helix</keyword>
<keyword evidence="4" id="KW-1185">Reference proteome</keyword>
<reference evidence="3" key="1">
    <citation type="journal article" date="2020" name="Stud. Mycol.">
        <title>101 Dothideomycetes genomes: a test case for predicting lifestyles and emergence of pathogens.</title>
        <authorList>
            <person name="Haridas S."/>
            <person name="Albert R."/>
            <person name="Binder M."/>
            <person name="Bloem J."/>
            <person name="Labutti K."/>
            <person name="Salamov A."/>
            <person name="Andreopoulos B."/>
            <person name="Baker S."/>
            <person name="Barry K."/>
            <person name="Bills G."/>
            <person name="Bluhm B."/>
            <person name="Cannon C."/>
            <person name="Castanera R."/>
            <person name="Culley D."/>
            <person name="Daum C."/>
            <person name="Ezra D."/>
            <person name="Gonzalez J."/>
            <person name="Henrissat B."/>
            <person name="Kuo A."/>
            <person name="Liang C."/>
            <person name="Lipzen A."/>
            <person name="Lutzoni F."/>
            <person name="Magnuson J."/>
            <person name="Mondo S."/>
            <person name="Nolan M."/>
            <person name="Ohm R."/>
            <person name="Pangilinan J."/>
            <person name="Park H.-J."/>
            <person name="Ramirez L."/>
            <person name="Alfaro M."/>
            <person name="Sun H."/>
            <person name="Tritt A."/>
            <person name="Yoshinaga Y."/>
            <person name="Zwiers L.-H."/>
            <person name="Turgeon B."/>
            <person name="Goodwin S."/>
            <person name="Spatafora J."/>
            <person name="Crous P."/>
            <person name="Grigoriev I."/>
        </authorList>
    </citation>
    <scope>NUCLEOTIDE SEQUENCE</scope>
    <source>
        <strain evidence="3">CBS 116435</strain>
    </source>
</reference>
<evidence type="ECO:0000313" key="3">
    <source>
        <dbReference type="EMBL" id="KAF2721070.1"/>
    </source>
</evidence>
<keyword evidence="2" id="KW-0812">Transmembrane</keyword>
<feature type="compositionally biased region" description="Polar residues" evidence="1">
    <location>
        <begin position="14"/>
        <end position="24"/>
    </location>
</feature>
<sequence length="93" mass="10483">MPSDQDAPKPAPTVTLSEQPNNVLHHNPRQPQGLPTIYKNALALVLLLAPFVFYVHNPVERRSVRLLAEAGILPCTLSHWLRRRMVRIAIFLG</sequence>
<comment type="caution">
    <text evidence="3">The sequence shown here is derived from an EMBL/GenBank/DDBJ whole genome shotgun (WGS) entry which is preliminary data.</text>
</comment>
<evidence type="ECO:0000256" key="2">
    <source>
        <dbReference type="SAM" id="Phobius"/>
    </source>
</evidence>
<evidence type="ECO:0000313" key="4">
    <source>
        <dbReference type="Proteomes" id="UP000799441"/>
    </source>
</evidence>
<dbReference type="AlphaFoldDB" id="A0A9P4Q7N3"/>